<dbReference type="SUPFAM" id="SSF57701">
    <property type="entry name" value="Zn2/Cys6 DNA-binding domain"/>
    <property type="match status" value="1"/>
</dbReference>
<dbReference type="Gene3D" id="4.10.240.10">
    <property type="entry name" value="Zn(2)-C6 fungal-type DNA-binding domain"/>
    <property type="match status" value="1"/>
</dbReference>
<dbReference type="GO" id="GO:0008270">
    <property type="term" value="F:zinc ion binding"/>
    <property type="evidence" value="ECO:0007669"/>
    <property type="project" value="InterPro"/>
</dbReference>
<dbReference type="OrthoDB" id="4934715at2759"/>
<dbReference type="CDD" id="cd12148">
    <property type="entry name" value="fungal_TF_MHR"/>
    <property type="match status" value="1"/>
</dbReference>
<evidence type="ECO:0000313" key="6">
    <source>
        <dbReference type="EMBL" id="CAF9937234.1"/>
    </source>
</evidence>
<evidence type="ECO:0000259" key="5">
    <source>
        <dbReference type="PROSITE" id="PS50048"/>
    </source>
</evidence>
<dbReference type="PANTHER" id="PTHR31001">
    <property type="entry name" value="UNCHARACTERIZED TRANSCRIPTIONAL REGULATORY PROTEIN"/>
    <property type="match status" value="1"/>
</dbReference>
<comment type="caution">
    <text evidence="6">The sequence shown here is derived from an EMBL/GenBank/DDBJ whole genome shotgun (WGS) entry which is preliminary data.</text>
</comment>
<dbReference type="SMART" id="SM00906">
    <property type="entry name" value="Fungal_trans"/>
    <property type="match status" value="1"/>
</dbReference>
<dbReference type="Pfam" id="PF04082">
    <property type="entry name" value="Fungal_trans"/>
    <property type="match status" value="1"/>
</dbReference>
<dbReference type="Proteomes" id="UP000664534">
    <property type="component" value="Unassembled WGS sequence"/>
</dbReference>
<feature type="region of interest" description="Disordered" evidence="4">
    <location>
        <begin position="359"/>
        <end position="385"/>
    </location>
</feature>
<dbReference type="InterPro" id="IPR001138">
    <property type="entry name" value="Zn2Cys6_DnaBD"/>
</dbReference>
<evidence type="ECO:0000256" key="4">
    <source>
        <dbReference type="SAM" id="MobiDB-lite"/>
    </source>
</evidence>
<name>A0A8H3G643_9LECA</name>
<reference evidence="6" key="1">
    <citation type="submission" date="2021-03" db="EMBL/GenBank/DDBJ databases">
        <authorList>
            <person name="Tagirdzhanova G."/>
        </authorList>
    </citation>
    <scope>NUCLEOTIDE SEQUENCE</scope>
</reference>
<dbReference type="GO" id="GO:0006351">
    <property type="term" value="P:DNA-templated transcription"/>
    <property type="evidence" value="ECO:0007669"/>
    <property type="project" value="InterPro"/>
</dbReference>
<sequence length="685" mass="77420">MESAQRRKITRNRDLLACIECRRRKLKCDRHTPCTTCARRGDEAFCTYQRVANGLERDRERRAQAAARLTHLEQLVQDIAQSGNGSGPHGTTISHQPADQHANREESSTGPGALTSKRPVFIGSTHWSAMLEDIQGLKSAIIPGEATASDDDLLEYEENIGASMILGSAVPLPLQQVLVQYLPPRQEADRLTAAYFRCRGVCAPFIHASYFRRLYQDFWRDSLGAPVLWTSILFSICHIAKNTLTLGKENIKPDNRYMVASAHCLALGEYFRPKRFSVESLVLFVQAECLTGLGMSPDLGPIFGLLIRLATQMGYHRDPEIFQLSAFEREMRRRTWSLCMQLDLLTSFQLGLPSNVQFPTWDTRPPRNLQDSDFDEDTKELPQARPDSESTDILFYIAKHRLMAVFEKILRHSLSTVMNESADVDELDTEIRNVYSAFPQVLRPMPMAESVVDSPSLNVTRLCVFFLYQKCLCVLHRPYVTRGRVCSIQVCHDAASNIVEYFNDMYKECLPGGQMETERWFMSNITWHDYLFGVIALCLVLCANSQGIAAPDVQSVKNLQLLRRARDVCVEQSGRNKDSGRVQKVVNATLQHFGMLESPSNEDPMNESNLPTDAFESSLTRSTFPSDEASAYDAVPSHFVQDLPPEQTEADWMGMESVTTPMEDFSWAYLGRFLNISDDDLMPST</sequence>
<evidence type="ECO:0000256" key="3">
    <source>
        <dbReference type="ARBA" id="ARBA00023242"/>
    </source>
</evidence>
<dbReference type="SMART" id="SM00066">
    <property type="entry name" value="GAL4"/>
    <property type="match status" value="1"/>
</dbReference>
<dbReference type="InterPro" id="IPR050613">
    <property type="entry name" value="Sec_Metabolite_Reg"/>
</dbReference>
<keyword evidence="3" id="KW-0539">Nucleus</keyword>
<comment type="subcellular location">
    <subcellularLocation>
        <location evidence="1">Nucleus</location>
    </subcellularLocation>
</comment>
<evidence type="ECO:0000256" key="2">
    <source>
        <dbReference type="ARBA" id="ARBA00022723"/>
    </source>
</evidence>
<feature type="compositionally biased region" description="Polar residues" evidence="4">
    <location>
        <begin position="80"/>
        <end position="97"/>
    </location>
</feature>
<accession>A0A8H3G643</accession>
<dbReference type="GO" id="GO:0000981">
    <property type="term" value="F:DNA-binding transcription factor activity, RNA polymerase II-specific"/>
    <property type="evidence" value="ECO:0007669"/>
    <property type="project" value="InterPro"/>
</dbReference>
<keyword evidence="7" id="KW-1185">Reference proteome</keyword>
<dbReference type="CDD" id="cd00067">
    <property type="entry name" value="GAL4"/>
    <property type="match status" value="1"/>
</dbReference>
<dbReference type="Pfam" id="PF00172">
    <property type="entry name" value="Zn_clus"/>
    <property type="match status" value="1"/>
</dbReference>
<dbReference type="InterPro" id="IPR007219">
    <property type="entry name" value="XnlR_reg_dom"/>
</dbReference>
<evidence type="ECO:0000256" key="1">
    <source>
        <dbReference type="ARBA" id="ARBA00004123"/>
    </source>
</evidence>
<dbReference type="AlphaFoldDB" id="A0A8H3G643"/>
<dbReference type="PROSITE" id="PS00463">
    <property type="entry name" value="ZN2_CY6_FUNGAL_1"/>
    <property type="match status" value="1"/>
</dbReference>
<proteinExistence type="predicted"/>
<dbReference type="PANTHER" id="PTHR31001:SF49">
    <property type="entry name" value="ZN(II)2CYS6 TRANSCRIPTION FACTOR (EUROFUNG)"/>
    <property type="match status" value="1"/>
</dbReference>
<dbReference type="InterPro" id="IPR036864">
    <property type="entry name" value="Zn2-C6_fun-type_DNA-bd_sf"/>
</dbReference>
<evidence type="ECO:0000313" key="7">
    <source>
        <dbReference type="Proteomes" id="UP000664534"/>
    </source>
</evidence>
<dbReference type="PROSITE" id="PS50048">
    <property type="entry name" value="ZN2_CY6_FUNGAL_2"/>
    <property type="match status" value="1"/>
</dbReference>
<dbReference type="EMBL" id="CAJPDT010000098">
    <property type="protein sequence ID" value="CAF9937234.1"/>
    <property type="molecule type" value="Genomic_DNA"/>
</dbReference>
<keyword evidence="2" id="KW-0479">Metal-binding</keyword>
<feature type="region of interest" description="Disordered" evidence="4">
    <location>
        <begin position="80"/>
        <end position="118"/>
    </location>
</feature>
<organism evidence="6 7">
    <name type="scientific">Imshaugia aleurites</name>
    <dbReference type="NCBI Taxonomy" id="172621"/>
    <lineage>
        <taxon>Eukaryota</taxon>
        <taxon>Fungi</taxon>
        <taxon>Dikarya</taxon>
        <taxon>Ascomycota</taxon>
        <taxon>Pezizomycotina</taxon>
        <taxon>Lecanoromycetes</taxon>
        <taxon>OSLEUM clade</taxon>
        <taxon>Lecanoromycetidae</taxon>
        <taxon>Lecanorales</taxon>
        <taxon>Lecanorineae</taxon>
        <taxon>Parmeliaceae</taxon>
        <taxon>Imshaugia</taxon>
    </lineage>
</organism>
<gene>
    <name evidence="6" type="ORF">IMSHALPRED_011066</name>
</gene>
<feature type="domain" description="Zn(2)-C6 fungal-type" evidence="5">
    <location>
        <begin position="17"/>
        <end position="48"/>
    </location>
</feature>
<protein>
    <recommendedName>
        <fullName evidence="5">Zn(2)-C6 fungal-type domain-containing protein</fullName>
    </recommendedName>
</protein>
<dbReference type="GO" id="GO:0003677">
    <property type="term" value="F:DNA binding"/>
    <property type="evidence" value="ECO:0007669"/>
    <property type="project" value="InterPro"/>
</dbReference>
<dbReference type="GO" id="GO:0005634">
    <property type="term" value="C:nucleus"/>
    <property type="evidence" value="ECO:0007669"/>
    <property type="project" value="UniProtKB-SubCell"/>
</dbReference>